<dbReference type="GO" id="GO:0005886">
    <property type="term" value="C:plasma membrane"/>
    <property type="evidence" value="ECO:0007669"/>
    <property type="project" value="InterPro"/>
</dbReference>
<dbReference type="RefSeq" id="WP_184257744.1">
    <property type="nucleotide sequence ID" value="NZ_JACHIO010000015.1"/>
</dbReference>
<dbReference type="InterPro" id="IPR007452">
    <property type="entry name" value="TamB_C"/>
</dbReference>
<name>A0A7W7ZSD0_9BACT</name>
<dbReference type="GO" id="GO:0009306">
    <property type="term" value="P:protein secretion"/>
    <property type="evidence" value="ECO:0007669"/>
    <property type="project" value="InterPro"/>
</dbReference>
<evidence type="ECO:0000256" key="5">
    <source>
        <dbReference type="SAM" id="Phobius"/>
    </source>
</evidence>
<comment type="subcellular location">
    <subcellularLocation>
        <location evidence="1">Membrane</location>
        <topology evidence="1">Single-pass membrane protein</topology>
    </subcellularLocation>
</comment>
<dbReference type="PANTHER" id="PTHR36985:SF1">
    <property type="entry name" value="TRANSLOCATION AND ASSEMBLY MODULE SUBUNIT TAMB"/>
    <property type="match status" value="1"/>
</dbReference>
<evidence type="ECO:0000256" key="1">
    <source>
        <dbReference type="ARBA" id="ARBA00004167"/>
    </source>
</evidence>
<evidence type="ECO:0000256" key="2">
    <source>
        <dbReference type="ARBA" id="ARBA00022692"/>
    </source>
</evidence>
<keyword evidence="2 5" id="KW-0812">Transmembrane</keyword>
<feature type="domain" description="Translocation and assembly module TamB C-terminal" evidence="6">
    <location>
        <begin position="1072"/>
        <end position="1408"/>
    </location>
</feature>
<keyword evidence="4 5" id="KW-0472">Membrane</keyword>
<comment type="caution">
    <text evidence="7">The sequence shown here is derived from an EMBL/GenBank/DDBJ whole genome shotgun (WGS) entry which is preliminary data.</text>
</comment>
<protein>
    <submittedName>
        <fullName evidence="7">Translocation and assembly module TamB</fullName>
    </submittedName>
</protein>
<dbReference type="Proteomes" id="UP000584867">
    <property type="component" value="Unassembled WGS sequence"/>
</dbReference>
<proteinExistence type="predicted"/>
<evidence type="ECO:0000256" key="4">
    <source>
        <dbReference type="ARBA" id="ARBA00023136"/>
    </source>
</evidence>
<evidence type="ECO:0000313" key="7">
    <source>
        <dbReference type="EMBL" id="MBB5065228.1"/>
    </source>
</evidence>
<dbReference type="PANTHER" id="PTHR36985">
    <property type="entry name" value="TRANSLOCATION AND ASSEMBLY MODULE SUBUNIT TAMB"/>
    <property type="match status" value="1"/>
</dbReference>
<dbReference type="EMBL" id="JACHIO010000015">
    <property type="protein sequence ID" value="MBB5065228.1"/>
    <property type="molecule type" value="Genomic_DNA"/>
</dbReference>
<reference evidence="7 8" key="1">
    <citation type="submission" date="2020-08" db="EMBL/GenBank/DDBJ databases">
        <title>Genomic Encyclopedia of Type Strains, Phase IV (KMG-V): Genome sequencing to study the core and pangenomes of soil and plant-associated prokaryotes.</title>
        <authorList>
            <person name="Whitman W."/>
        </authorList>
    </citation>
    <scope>NUCLEOTIDE SEQUENCE [LARGE SCALE GENOMIC DNA]</scope>
    <source>
        <strain evidence="7 8">X5P3</strain>
    </source>
</reference>
<dbReference type="Pfam" id="PF04357">
    <property type="entry name" value="TamB"/>
    <property type="match status" value="1"/>
</dbReference>
<accession>A0A7W7ZSD0</accession>
<organism evidence="7 8">
    <name type="scientific">Granulicella mallensis</name>
    <dbReference type="NCBI Taxonomy" id="940614"/>
    <lineage>
        <taxon>Bacteria</taxon>
        <taxon>Pseudomonadati</taxon>
        <taxon>Acidobacteriota</taxon>
        <taxon>Terriglobia</taxon>
        <taxon>Terriglobales</taxon>
        <taxon>Acidobacteriaceae</taxon>
        <taxon>Granulicella</taxon>
    </lineage>
</organism>
<keyword evidence="3 5" id="KW-1133">Transmembrane helix</keyword>
<evidence type="ECO:0000259" key="6">
    <source>
        <dbReference type="Pfam" id="PF04357"/>
    </source>
</evidence>
<sequence length="1414" mass="150078">MSETPKPSTGEVSSSPAPKRSRTARMFGWIFGSLALLLVLLVVGVSFYATTDDFQHRVGGEVVKVIEDSTGARVELGHLSFSLWHLAIEADGLVLHGTEGPGEAPYLSADKIFVRLRINTFLSHIVGKGPQSHVGVNYLRVEQPHIHLIIDKDGKTNQPVPKRKGTSTEPIQDTLLDLQAGKVELANGLAVLNDRAIPFDLAAQDLNVEVHYIASSDHYGATVDLADLRTKMAKQPEVQSKLHLTAEIGRDMAQLQSLDFRTGATTHLTANALLEHFNKPAWQVQAKGSVEIKQLGFLTGVEGLTGGSVDLDVHGRNCVVPPPAAPKKHFWQRHSKTPAPATATLQPPDPDCKSGYLLVGAVKLHNVGYRNEYVRLHDINGAAQMHFTPAQMLLSSLTASLPGGGSAQGELRIENWLGATPGGSRAFVTATIDRIPLRTIMDITAPEHYGDLGFDTGVTGPVKVQWGGTDPDVSKTVQVDGDLKFAPTNVARRGALSNIPVTGQTLAHYDGRPESVSITHLELQTPATVLQVNGILGVNNGDPLTSLQVNLQARDLGEFDQLLQTLGFEANGKKGTAAIPVVLHGAMDFNGSARGAIRNLDVKGHLVANNAEVKLGTAADVQIDSAIADAEYSPNSGVAIASSTIKRGTALLNVTGTFEPRKVVSRRGVVDYVWDDDLGIDTSVKLANAQVADLLQIAGQQSKVPVTGTANINAHLSGTVKDLHGSGNVTLTNGAAYGENYQTVSVDATAQGQQINASHFLVQAHGMTVTGSGGYNLTSKHINAHVQGDKLQLSKLDVVHKANTDADGVLSLDATVDGTMLEPNLQAKLAVANITVEGKLLGELNLTAHSTGSTVYYDLTSHMVGAQVAANGQTSLQGDYQTQAKLTFTGFDVSRPMSLFSPGLVQTSSIIDGTVTVNGPAAKPLQLQGTAAFGTFDFKLQGVELKTSEPLRASLSNGVVSVEQLHIVGQDTDLHAGGTLQVFGDDNPMGGAIKLNANGNISMTIAHTFDPNLITSGKVTFKVAADGRLKQPSLTGNVQFQNVNLAMDGIPNGLSNLNGSMVFNENRLTVQDLTATTGGGQLKLGGSISYQKGLFSDLTATGDNVRVRLYGMSATANANFRLQGTQQSLLLSGSVLITRFGIGPDMDFAAFAGSGGVEAPPDPDSAMNKVHLDVHVTSAPQLDFQNSYAKLAGNVDLTLRGTLGTPSVLGRIQITDGSATFAGTKYELERGNIYFSNPVRIDPTIDLDATARVENYDLTIGLHGTTTNLKPTYRSEPPLAEADIFNLLALGRTQEEAQLYQEQQVQAGTDPTTSALLGGALNATVSNRVGKLFGAGSFKIDPAFVGTLGNSAARITVQEPLSKQLTLVFATNVNQSAQQLIQVQYQIDENKSIVATRDESGVYSVVYKIRKRYR</sequence>
<feature type="transmembrane region" description="Helical" evidence="5">
    <location>
        <begin position="27"/>
        <end position="49"/>
    </location>
</feature>
<evidence type="ECO:0000313" key="8">
    <source>
        <dbReference type="Proteomes" id="UP000584867"/>
    </source>
</evidence>
<gene>
    <name evidence="7" type="ORF">HDF15_003591</name>
</gene>
<evidence type="ECO:0000256" key="3">
    <source>
        <dbReference type="ARBA" id="ARBA00022989"/>
    </source>
</evidence>